<comment type="caution">
    <text evidence="6">The sequence shown here is derived from an EMBL/GenBank/DDBJ whole genome shotgun (WGS) entry which is preliminary data.</text>
</comment>
<evidence type="ECO:0000313" key="6">
    <source>
        <dbReference type="EMBL" id="NEK58026.1"/>
    </source>
</evidence>
<dbReference type="SUPFAM" id="SSF55931">
    <property type="entry name" value="Glutamine synthetase/guanido kinase"/>
    <property type="match status" value="1"/>
</dbReference>
<dbReference type="Proteomes" id="UP000470246">
    <property type="component" value="Unassembled WGS sequence"/>
</dbReference>
<dbReference type="NCBIfam" id="NF010043">
    <property type="entry name" value="PRK13517.1-3"/>
    <property type="match status" value="1"/>
</dbReference>
<evidence type="ECO:0000256" key="1">
    <source>
        <dbReference type="ARBA" id="ARBA00022598"/>
    </source>
</evidence>
<evidence type="ECO:0000313" key="7">
    <source>
        <dbReference type="Proteomes" id="UP000470246"/>
    </source>
</evidence>
<dbReference type="PANTHER" id="PTHR36510">
    <property type="entry name" value="GLUTAMATE--CYSTEINE LIGASE 2-RELATED"/>
    <property type="match status" value="1"/>
</dbReference>
<accession>A0A7K3VZH1</accession>
<keyword evidence="3 5" id="KW-0067">ATP-binding</keyword>
<dbReference type="InterPro" id="IPR011793">
    <property type="entry name" value="YbdK"/>
</dbReference>
<sequence length="394" mass="42755">MQIPFRSSERASLGVEWELQLVDRETRQLTAGAVEILSELCPDGAEEHPKAKHELLQSTIEIITGICTTVAEAKADLAGTLAEVAAVADRHGLGLMCAGTHPITDWQTQQISPKERYLQLVEKMQWLARRLQIFGVHVHVGVRAPEKAIPIVNALTQYVPHFLALSASSPYWVGADTGLASARSKVFEGMPTAGLPYQLSGWDRFEQYMDTLISTHAIESVREVWWDIRPHPDFGTVELRICDGLPTLDEIGAVAALSQCLVEQFDRELDRGYTLPVPASWILRENKWRAARYGLDADIVVDDKGTVRPVRQAITDLVEDLMPTARRLGCETELGDVGRVLAVGASYQRQRAVAAANGGDLRAVVDSLLAEMHGGLPAAGPAGAPAAPAGGHAA</sequence>
<dbReference type="HAMAP" id="MF_01609">
    <property type="entry name" value="Glu_cys_ligase_2"/>
    <property type="match status" value="1"/>
</dbReference>
<dbReference type="Gene3D" id="3.30.590.20">
    <property type="match status" value="1"/>
</dbReference>
<evidence type="ECO:0000256" key="3">
    <source>
        <dbReference type="ARBA" id="ARBA00022840"/>
    </source>
</evidence>
<dbReference type="AlphaFoldDB" id="A0A7K3VZH1"/>
<dbReference type="GO" id="GO:0042398">
    <property type="term" value="P:modified amino acid biosynthetic process"/>
    <property type="evidence" value="ECO:0007669"/>
    <property type="project" value="InterPro"/>
</dbReference>
<dbReference type="GO" id="GO:0004357">
    <property type="term" value="F:glutamate-cysteine ligase activity"/>
    <property type="evidence" value="ECO:0007669"/>
    <property type="project" value="UniProtKB-EC"/>
</dbReference>
<keyword evidence="1 5" id="KW-0436">Ligase</keyword>
<name>A0A7K3VZH1_9ACTN</name>
<keyword evidence="2 5" id="KW-0547">Nucleotide-binding</keyword>
<dbReference type="NCBIfam" id="TIGR02050">
    <property type="entry name" value="gshA_cyan_rel"/>
    <property type="match status" value="1"/>
</dbReference>
<organism evidence="6 7">
    <name type="scientific">Geodermatophilus sabuli</name>
    <dbReference type="NCBI Taxonomy" id="1564158"/>
    <lineage>
        <taxon>Bacteria</taxon>
        <taxon>Bacillati</taxon>
        <taxon>Actinomycetota</taxon>
        <taxon>Actinomycetes</taxon>
        <taxon>Geodermatophilales</taxon>
        <taxon>Geodermatophilaceae</taxon>
        <taxon>Geodermatophilus</taxon>
    </lineage>
</organism>
<evidence type="ECO:0000256" key="2">
    <source>
        <dbReference type="ARBA" id="ARBA00022741"/>
    </source>
</evidence>
<evidence type="ECO:0000256" key="5">
    <source>
        <dbReference type="HAMAP-Rule" id="MF_01609"/>
    </source>
</evidence>
<dbReference type="InterPro" id="IPR050141">
    <property type="entry name" value="GCL_type2/YbdK_subfam"/>
</dbReference>
<dbReference type="InterPro" id="IPR006336">
    <property type="entry name" value="GCS2"/>
</dbReference>
<gene>
    <name evidence="6" type="ORF">GCU56_09090</name>
</gene>
<dbReference type="EMBL" id="JAAGWF010000009">
    <property type="protein sequence ID" value="NEK58026.1"/>
    <property type="molecule type" value="Genomic_DNA"/>
</dbReference>
<dbReference type="RefSeq" id="WP_163481376.1">
    <property type="nucleotide sequence ID" value="NZ_JAAGWF010000009.1"/>
</dbReference>
<keyword evidence="7" id="KW-1185">Reference proteome</keyword>
<dbReference type="NCBIfam" id="NF010042">
    <property type="entry name" value="PRK13517.1-2"/>
    <property type="match status" value="1"/>
</dbReference>
<dbReference type="InterPro" id="IPR014746">
    <property type="entry name" value="Gln_synth/guanido_kin_cat_dom"/>
</dbReference>
<dbReference type="Pfam" id="PF04107">
    <property type="entry name" value="GCS2"/>
    <property type="match status" value="1"/>
</dbReference>
<reference evidence="6 7" key="1">
    <citation type="submission" date="2020-02" db="EMBL/GenBank/DDBJ databases">
        <title>Geodermatophilus sabuli CPCC 205279 I12A-02694.</title>
        <authorList>
            <person name="Jiang Z."/>
        </authorList>
    </citation>
    <scope>NUCLEOTIDE SEQUENCE [LARGE SCALE GENOMIC DNA]</scope>
    <source>
        <strain evidence="6 7">I12A-02694</strain>
    </source>
</reference>
<comment type="function">
    <text evidence="5">ATP-dependent carboxylate-amine ligase which exhibits weak glutamate--cysteine ligase activity.</text>
</comment>
<proteinExistence type="inferred from homology"/>
<dbReference type="NCBIfam" id="NF010044">
    <property type="entry name" value="PRK13517.1-4"/>
    <property type="match status" value="1"/>
</dbReference>
<dbReference type="PANTHER" id="PTHR36510:SF1">
    <property type="entry name" value="GLUTAMATE--CYSTEINE LIGASE 2-RELATED"/>
    <property type="match status" value="1"/>
</dbReference>
<comment type="catalytic activity">
    <reaction evidence="4 5">
        <text>L-cysteine + L-glutamate + ATP = gamma-L-glutamyl-L-cysteine + ADP + phosphate + H(+)</text>
        <dbReference type="Rhea" id="RHEA:13285"/>
        <dbReference type="ChEBI" id="CHEBI:15378"/>
        <dbReference type="ChEBI" id="CHEBI:29985"/>
        <dbReference type="ChEBI" id="CHEBI:30616"/>
        <dbReference type="ChEBI" id="CHEBI:35235"/>
        <dbReference type="ChEBI" id="CHEBI:43474"/>
        <dbReference type="ChEBI" id="CHEBI:58173"/>
        <dbReference type="ChEBI" id="CHEBI:456216"/>
        <dbReference type="EC" id="6.3.2.2"/>
    </reaction>
</comment>
<dbReference type="GO" id="GO:0005524">
    <property type="term" value="F:ATP binding"/>
    <property type="evidence" value="ECO:0007669"/>
    <property type="project" value="UniProtKB-KW"/>
</dbReference>
<evidence type="ECO:0000256" key="4">
    <source>
        <dbReference type="ARBA" id="ARBA00048819"/>
    </source>
</evidence>
<protein>
    <recommendedName>
        <fullName evidence="5">Putative glutamate--cysteine ligase 2</fullName>
        <ecNumber evidence="5">6.3.2.2</ecNumber>
    </recommendedName>
    <alternativeName>
        <fullName evidence="5">Gamma-glutamylcysteine synthetase 2</fullName>
        <shortName evidence="5">GCS 2</shortName>
        <shortName evidence="5">Gamma-GCS 2</shortName>
    </alternativeName>
</protein>
<comment type="similarity">
    <text evidence="5">Belongs to the glutamate--cysteine ligase type 2 family. YbdK subfamily.</text>
</comment>
<dbReference type="EC" id="6.3.2.2" evidence="5"/>
<dbReference type="NCBIfam" id="NF010039">
    <property type="entry name" value="PRK13515.1"/>
    <property type="match status" value="1"/>
</dbReference>